<dbReference type="InterPro" id="IPR006585">
    <property type="entry name" value="FTP1"/>
</dbReference>
<proteinExistence type="inferred from homology"/>
<feature type="domain" description="Fucolectin tachylectin-4 pentraxin-1" evidence="11">
    <location>
        <begin position="163"/>
        <end position="306"/>
    </location>
</feature>
<dbReference type="AlphaFoldDB" id="A0A1S3N966"/>
<dbReference type="GO" id="GO:0001868">
    <property type="term" value="P:regulation of complement activation, lectin pathway"/>
    <property type="evidence" value="ECO:0007669"/>
    <property type="project" value="UniProtKB-ARBA"/>
</dbReference>
<dbReference type="GO" id="GO:0010185">
    <property type="term" value="P:regulation of cellular defense response"/>
    <property type="evidence" value="ECO:0007669"/>
    <property type="project" value="UniProtKB-ARBA"/>
</dbReference>
<dbReference type="SMART" id="SM00607">
    <property type="entry name" value="FTP"/>
    <property type="match status" value="2"/>
</dbReference>
<dbReference type="Gene3D" id="2.60.120.260">
    <property type="entry name" value="Galactose-binding domain-like"/>
    <property type="match status" value="2"/>
</dbReference>
<comment type="subunit">
    <text evidence="4">Homotrimer.</text>
</comment>
<dbReference type="SUPFAM" id="SSF49785">
    <property type="entry name" value="Galactose-binding domain-like"/>
    <property type="match status" value="2"/>
</dbReference>
<evidence type="ECO:0000313" key="13">
    <source>
        <dbReference type="RefSeq" id="XP_014011957.1"/>
    </source>
</evidence>
<dbReference type="PANTHER" id="PTHR45713">
    <property type="entry name" value="FTP DOMAIN-CONTAINING PROTEIN"/>
    <property type="match status" value="1"/>
</dbReference>
<dbReference type="Pfam" id="PF22633">
    <property type="entry name" value="F5_F8_type_C_2"/>
    <property type="match status" value="2"/>
</dbReference>
<dbReference type="OrthoDB" id="547680at2759"/>
<evidence type="ECO:0000256" key="9">
    <source>
        <dbReference type="ARBA" id="ARBA00023157"/>
    </source>
</evidence>
<dbReference type="OMA" id="CASITIV"/>
<dbReference type="Proteomes" id="UP001652741">
    <property type="component" value="Chromosome ssa18"/>
</dbReference>
<feature type="domain" description="Fucolectin tachylectin-4 pentraxin-1" evidence="11">
    <location>
        <begin position="24"/>
        <end position="162"/>
    </location>
</feature>
<feature type="chain" id="PRO_5010161031" description="Fucolectin tachylectin-4 pentraxin-1 domain-containing protein" evidence="10">
    <location>
        <begin position="24"/>
        <end position="385"/>
    </location>
</feature>
<evidence type="ECO:0000256" key="7">
    <source>
        <dbReference type="ARBA" id="ARBA00022734"/>
    </source>
</evidence>
<evidence type="ECO:0000256" key="4">
    <source>
        <dbReference type="ARBA" id="ARBA00011233"/>
    </source>
</evidence>
<keyword evidence="7" id="KW-0430">Lectin</keyword>
<dbReference type="GO" id="GO:0042806">
    <property type="term" value="F:fucose binding"/>
    <property type="evidence" value="ECO:0007669"/>
    <property type="project" value="UniProtKB-ARBA"/>
</dbReference>
<evidence type="ECO:0000256" key="6">
    <source>
        <dbReference type="ARBA" id="ARBA00022723"/>
    </source>
</evidence>
<evidence type="ECO:0000256" key="1">
    <source>
        <dbReference type="ARBA" id="ARBA00002219"/>
    </source>
</evidence>
<keyword evidence="10" id="KW-0732">Signal</keyword>
<gene>
    <name evidence="13" type="primary">LOC106577978</name>
</gene>
<dbReference type="RefSeq" id="XP_014011957.1">
    <property type="nucleotide sequence ID" value="XM_014156482.2"/>
</dbReference>
<dbReference type="InterPro" id="IPR051941">
    <property type="entry name" value="BG_Antigen-Binding_Lectin"/>
</dbReference>
<keyword evidence="12" id="KW-1185">Reference proteome</keyword>
<dbReference type="GeneID" id="106577978"/>
<dbReference type="KEGG" id="sasa:106577978"/>
<keyword evidence="8" id="KW-0106">Calcium</keyword>
<protein>
    <recommendedName>
        <fullName evidence="11">Fucolectin tachylectin-4 pentraxin-1 domain-containing protein</fullName>
    </recommendedName>
</protein>
<evidence type="ECO:0000256" key="2">
    <source>
        <dbReference type="ARBA" id="ARBA00004613"/>
    </source>
</evidence>
<comment type="similarity">
    <text evidence="3">Belongs to the fucolectin family.</text>
</comment>
<keyword evidence="6" id="KW-0479">Metal-binding</keyword>
<evidence type="ECO:0000256" key="3">
    <source>
        <dbReference type="ARBA" id="ARBA00010147"/>
    </source>
</evidence>
<evidence type="ECO:0000259" key="11">
    <source>
        <dbReference type="SMART" id="SM00607"/>
    </source>
</evidence>
<dbReference type="PANTHER" id="PTHR45713:SF8">
    <property type="entry name" value="SI:CH211-215K15.4"/>
    <property type="match status" value="1"/>
</dbReference>
<dbReference type="PaxDb" id="8030-ENSSSAP00000068949"/>
<evidence type="ECO:0000313" key="12">
    <source>
        <dbReference type="Proteomes" id="UP001652741"/>
    </source>
</evidence>
<dbReference type="Bgee" id="ENSSSAG00000061980">
    <property type="expression patterns" value="Expressed in semen"/>
</dbReference>
<comment type="subcellular location">
    <subcellularLocation>
        <location evidence="2">Secreted</location>
    </subcellularLocation>
</comment>
<evidence type="ECO:0000256" key="8">
    <source>
        <dbReference type="ARBA" id="ARBA00022837"/>
    </source>
</evidence>
<reference evidence="13" key="1">
    <citation type="submission" date="2025-08" db="UniProtKB">
        <authorList>
            <consortium name="RefSeq"/>
        </authorList>
    </citation>
    <scope>IDENTIFICATION</scope>
</reference>
<evidence type="ECO:0000256" key="5">
    <source>
        <dbReference type="ARBA" id="ARBA00022525"/>
    </source>
</evidence>
<feature type="signal peptide" evidence="10">
    <location>
        <begin position="1"/>
        <end position="23"/>
    </location>
</feature>
<keyword evidence="5" id="KW-0964">Secreted</keyword>
<sequence>MEWSRRAIPVSGIFLLFLRVTVQIDNVALRGVAAQSSQFSDRDAHYAIDGYRNTNFGSCTHTAQNTNPWWRVDLLDVYRVTSVTITNRDAVPERLDGAEIRIGNSLENNGINNPRCVVISHIPAGETHTFQCNKMEGRYVVVVIPDRKEYLTLCELEVYGTPAVNVALKGVASQSSLNGYGNAHNAIDGNRESDYYKRSCTHTTQETNPWWRVDLLDVYRVTAVSITNRGDDVPERLDGAEIRIGNSLENNGINNPRCVVISHIPAGKTYTFQCNEMEGRYVVVVIPGRSEWLTLCEVEVFESSTEAPKSKRTVVRMKIQSDADLTDQAVSDQLLEQLHVELVKQGVSDFQLRWRTQPDGQIFHREEEEKECGTTQTGVSGTEGG</sequence>
<organism evidence="12 13">
    <name type="scientific">Salmo salar</name>
    <name type="common">Atlantic salmon</name>
    <dbReference type="NCBI Taxonomy" id="8030"/>
    <lineage>
        <taxon>Eukaryota</taxon>
        <taxon>Metazoa</taxon>
        <taxon>Chordata</taxon>
        <taxon>Craniata</taxon>
        <taxon>Vertebrata</taxon>
        <taxon>Euteleostomi</taxon>
        <taxon>Actinopterygii</taxon>
        <taxon>Neopterygii</taxon>
        <taxon>Teleostei</taxon>
        <taxon>Protacanthopterygii</taxon>
        <taxon>Salmoniformes</taxon>
        <taxon>Salmonidae</taxon>
        <taxon>Salmoninae</taxon>
        <taxon>Salmo</taxon>
    </lineage>
</organism>
<dbReference type="GO" id="GO:0005576">
    <property type="term" value="C:extracellular region"/>
    <property type="evidence" value="ECO:0007669"/>
    <property type="project" value="UniProtKB-SubCell"/>
</dbReference>
<evidence type="ECO:0000256" key="10">
    <source>
        <dbReference type="SAM" id="SignalP"/>
    </source>
</evidence>
<dbReference type="GO" id="GO:0046872">
    <property type="term" value="F:metal ion binding"/>
    <property type="evidence" value="ECO:0007669"/>
    <property type="project" value="UniProtKB-KW"/>
</dbReference>
<accession>A0A1S3N966</accession>
<keyword evidence="9" id="KW-1015">Disulfide bond</keyword>
<dbReference type="InterPro" id="IPR008979">
    <property type="entry name" value="Galactose-bd-like_sf"/>
</dbReference>
<name>A0A1S3N966_SALSA</name>
<comment type="function">
    <text evidence="1">Acts as a defensive agent. Recognizes blood group fucosylated oligosaccharides including A, B, H and Lewis B-type antigens. Does not recognize Lewis A antigen and has low affinity for monovalent haptens.</text>
</comment>